<evidence type="ECO:0000313" key="4">
    <source>
        <dbReference type="EMBL" id="ELU14211.1"/>
    </source>
</evidence>
<dbReference type="STRING" id="283909.R7VD51"/>
<dbReference type="Pfam" id="PF10257">
    <property type="entry name" value="RAI16-like"/>
    <property type="match status" value="1"/>
</dbReference>
<dbReference type="InterPro" id="IPR045668">
    <property type="entry name" value="FHIP_KELAA_motif"/>
</dbReference>
<dbReference type="InterPro" id="IPR045669">
    <property type="entry name" value="FHIP_C"/>
</dbReference>
<dbReference type="PANTHER" id="PTHR21705:SF12">
    <property type="entry name" value="FHF COMPLEX SUBUNIT HOOK-INTERACTING PROTEIN C-TERMINAL DOMAIN-CONTAINING PROTEIN"/>
    <property type="match status" value="1"/>
</dbReference>
<dbReference type="PANTHER" id="PTHR21705">
    <property type="entry name" value="RAI16 PROTEIN-RELATED"/>
    <property type="match status" value="1"/>
</dbReference>
<dbReference type="Proteomes" id="UP000014760">
    <property type="component" value="Unassembled WGS sequence"/>
</dbReference>
<dbReference type="OMA" id="VQTEFFF"/>
<gene>
    <name evidence="4" type="ORF">CAPTEDRAFT_169972</name>
</gene>
<dbReference type="HOGENOM" id="CLU_023718_0_0_1"/>
<organism evidence="4">
    <name type="scientific">Capitella teleta</name>
    <name type="common">Polychaete worm</name>
    <dbReference type="NCBI Taxonomy" id="283909"/>
    <lineage>
        <taxon>Eukaryota</taxon>
        <taxon>Metazoa</taxon>
        <taxon>Spiralia</taxon>
        <taxon>Lophotrochozoa</taxon>
        <taxon>Annelida</taxon>
        <taxon>Polychaeta</taxon>
        <taxon>Sedentaria</taxon>
        <taxon>Scolecida</taxon>
        <taxon>Capitellidae</taxon>
        <taxon>Capitella</taxon>
    </lineage>
</organism>
<feature type="domain" description="FHF complex subunit HOOK-interacting protein C-terminal" evidence="3">
    <location>
        <begin position="571"/>
        <end position="663"/>
    </location>
</feature>
<evidence type="ECO:0000256" key="1">
    <source>
        <dbReference type="ARBA" id="ARBA00024336"/>
    </source>
</evidence>
<feature type="compositionally biased region" description="Basic and acidic residues" evidence="2">
    <location>
        <begin position="445"/>
        <end position="460"/>
    </location>
</feature>
<evidence type="ECO:0000313" key="6">
    <source>
        <dbReference type="Proteomes" id="UP000014760"/>
    </source>
</evidence>
<evidence type="ECO:0000313" key="5">
    <source>
        <dbReference type="EnsemblMetazoa" id="CapteP169972"/>
    </source>
</evidence>
<feature type="compositionally biased region" description="Basic and acidic residues" evidence="2">
    <location>
        <begin position="478"/>
        <end position="488"/>
    </location>
</feature>
<feature type="region of interest" description="Disordered" evidence="2">
    <location>
        <begin position="445"/>
        <end position="488"/>
    </location>
</feature>
<name>R7VD51_CAPTE</name>
<protein>
    <recommendedName>
        <fullName evidence="3">FHF complex subunit HOOK-interacting protein C-terminal domain-containing protein</fullName>
    </recommendedName>
</protein>
<dbReference type="EnsemblMetazoa" id="CapteT169972">
    <property type="protein sequence ID" value="CapteP169972"/>
    <property type="gene ID" value="CapteG169972"/>
</dbReference>
<reference evidence="5" key="3">
    <citation type="submission" date="2015-06" db="UniProtKB">
        <authorList>
            <consortium name="EnsemblMetazoa"/>
        </authorList>
    </citation>
    <scope>IDENTIFICATION</scope>
</reference>
<proteinExistence type="inferred from homology"/>
<evidence type="ECO:0000259" key="3">
    <source>
        <dbReference type="Pfam" id="PF19314"/>
    </source>
</evidence>
<accession>R7VD51</accession>
<dbReference type="EMBL" id="AMQN01004920">
    <property type="status" value="NOT_ANNOTATED_CDS"/>
    <property type="molecule type" value="Genomic_DNA"/>
</dbReference>
<dbReference type="Pfam" id="PF19311">
    <property type="entry name" value="KELAA"/>
    <property type="match status" value="1"/>
</dbReference>
<dbReference type="SUPFAM" id="SSF48371">
    <property type="entry name" value="ARM repeat"/>
    <property type="match status" value="1"/>
</dbReference>
<dbReference type="AlphaFoldDB" id="R7VD51"/>
<dbReference type="InterPro" id="IPR016024">
    <property type="entry name" value="ARM-type_fold"/>
</dbReference>
<dbReference type="Pfam" id="PF19314">
    <property type="entry name" value="DUF5917"/>
    <property type="match status" value="1"/>
</dbReference>
<keyword evidence="6" id="KW-1185">Reference proteome</keyword>
<evidence type="ECO:0000256" key="2">
    <source>
        <dbReference type="SAM" id="MobiDB-lite"/>
    </source>
</evidence>
<dbReference type="InterPro" id="IPR019384">
    <property type="entry name" value="FHIP"/>
</dbReference>
<dbReference type="OrthoDB" id="5350595at2759"/>
<sequence length="710" mass="79821">MKMFSKFTSILQQAVEVLAPPVPAQQDFVAQWKAITHYFIDNKEHKVSVHRTTLPSHLTNLISILITEEQGLEGGSTGPCLEYLLHHRLLDTLFTLARADCPPGMKQLVLKFYVQLLSHIMQPLLPHVHVHKPMLRMVKLCGESLATPSESEEIEFLCTLCAKLRADPYLTNFFIEAPKSDPANPRLVFNLVDSLLNLMHSPDARVGVKACEGLLLCASLPEPTCADAITKHTRMCEELVEQLCSLYRKLPKVMEPTDVYCVQALWGLDIRSASDDHLNFPGKRSLVAFLSWLDYCDQLITVAHPLVAEKMSESIRQYLMETCLLPAILQANESLAITATAHLGRCLRLVNAKPIVTEFINFILGDPPTLTDSEENDSHKLRHKLLERCNHLSEELSMTTLKVFEIMLQKNSQAAVSDLVVRHLVREKYVEEAVAVKETVQECVQERDTEESVKEQTEEVKQDEEESQFSIVSESSDEDSKVKESDVKVVSEQESDVKGAAEANEEITAHRVVNFYLTLLPDDSKSSYQTGDSGYETYLRDASRQFTEISPHFIDVQWPLVENNDSEPFSEGPFLKVLLDKVSTMFDQSYDVNLQTTSVISSLALIPHKEIDDFLLNPFLPIKDGCRSLSSVLQKLAADLRTMSSKIPDFHKKLVNVRKQLLGYNSSIRRSHLPQTVGVEHGDLLSGAIVLEEFCKEMAAIAFVKSQTAS</sequence>
<comment type="similarity">
    <text evidence="1">Belongs to the FHIP family.</text>
</comment>
<reference evidence="4 6" key="2">
    <citation type="journal article" date="2013" name="Nature">
        <title>Insights into bilaterian evolution from three spiralian genomes.</title>
        <authorList>
            <person name="Simakov O."/>
            <person name="Marletaz F."/>
            <person name="Cho S.J."/>
            <person name="Edsinger-Gonzales E."/>
            <person name="Havlak P."/>
            <person name="Hellsten U."/>
            <person name="Kuo D.H."/>
            <person name="Larsson T."/>
            <person name="Lv J."/>
            <person name="Arendt D."/>
            <person name="Savage R."/>
            <person name="Osoegawa K."/>
            <person name="de Jong P."/>
            <person name="Grimwood J."/>
            <person name="Chapman J.A."/>
            <person name="Shapiro H."/>
            <person name="Aerts A."/>
            <person name="Otillar R.P."/>
            <person name="Terry A.Y."/>
            <person name="Boore J.L."/>
            <person name="Grigoriev I.V."/>
            <person name="Lindberg D.R."/>
            <person name="Seaver E.C."/>
            <person name="Weisblat D.A."/>
            <person name="Putnam N.H."/>
            <person name="Rokhsar D.S."/>
        </authorList>
    </citation>
    <scope>NUCLEOTIDE SEQUENCE</scope>
    <source>
        <strain evidence="4 6">I ESC-2004</strain>
    </source>
</reference>
<dbReference type="EMBL" id="KB294684">
    <property type="protein sequence ID" value="ELU14211.1"/>
    <property type="molecule type" value="Genomic_DNA"/>
</dbReference>
<reference evidence="6" key="1">
    <citation type="submission" date="2012-12" db="EMBL/GenBank/DDBJ databases">
        <authorList>
            <person name="Hellsten U."/>
            <person name="Grimwood J."/>
            <person name="Chapman J.A."/>
            <person name="Shapiro H."/>
            <person name="Aerts A."/>
            <person name="Otillar R.P."/>
            <person name="Terry A.Y."/>
            <person name="Boore J.L."/>
            <person name="Simakov O."/>
            <person name="Marletaz F."/>
            <person name="Cho S.-J."/>
            <person name="Edsinger-Gonzales E."/>
            <person name="Havlak P."/>
            <person name="Kuo D.-H."/>
            <person name="Larsson T."/>
            <person name="Lv J."/>
            <person name="Arendt D."/>
            <person name="Savage R."/>
            <person name="Osoegawa K."/>
            <person name="de Jong P."/>
            <person name="Lindberg D.R."/>
            <person name="Seaver E.C."/>
            <person name="Weisblat D.A."/>
            <person name="Putnam N.H."/>
            <person name="Grigoriev I.V."/>
            <person name="Rokhsar D.S."/>
        </authorList>
    </citation>
    <scope>NUCLEOTIDE SEQUENCE</scope>
    <source>
        <strain evidence="6">I ESC-2004</strain>
    </source>
</reference>